<dbReference type="Proteomes" id="UP000828390">
    <property type="component" value="Unassembled WGS sequence"/>
</dbReference>
<keyword evidence="2" id="KW-0472">Membrane</keyword>
<accession>A0A9D4QT96</accession>
<comment type="caution">
    <text evidence="3">The sequence shown here is derived from an EMBL/GenBank/DDBJ whole genome shotgun (WGS) entry which is preliminary data.</text>
</comment>
<reference evidence="3" key="2">
    <citation type="submission" date="2020-11" db="EMBL/GenBank/DDBJ databases">
        <authorList>
            <person name="McCartney M.A."/>
            <person name="Auch B."/>
            <person name="Kono T."/>
            <person name="Mallez S."/>
            <person name="Becker A."/>
            <person name="Gohl D.M."/>
            <person name="Silverstein K.A.T."/>
            <person name="Koren S."/>
            <person name="Bechman K.B."/>
            <person name="Herman A."/>
            <person name="Abrahante J.E."/>
            <person name="Garbe J."/>
        </authorList>
    </citation>
    <scope>NUCLEOTIDE SEQUENCE</scope>
    <source>
        <strain evidence="3">Duluth1</strain>
        <tissue evidence="3">Whole animal</tissue>
    </source>
</reference>
<evidence type="ECO:0000313" key="4">
    <source>
        <dbReference type="Proteomes" id="UP000828390"/>
    </source>
</evidence>
<sequence length="284" mass="31791">MSGFPVGGIVAIVVGGVAVLVVIAIVIFCLIYKRSSVKLGHQQRSRSIKGKWIRRSGDEYDPRNFGSSFETRDMGDRDRPISYDRRYVHTEDKAVEADLRHSLYRRDTISNYGEVKIFSLGDRYHLPGGSQPDTHRHSGHLAPQGGSHFDQLLEPTNSKTQLLKEEPSYERNSRIMMSDYGYAVANRPQLQTPSAAYPVDDYPYATVDKRPVAGRPSSSVYHVELRNLATRPGVHRLPSTNGGSKHDSFRASAGVDLGAEPRRAWDTSHYGQQAGRRNLDFVSF</sequence>
<organism evidence="3 4">
    <name type="scientific">Dreissena polymorpha</name>
    <name type="common">Zebra mussel</name>
    <name type="synonym">Mytilus polymorpha</name>
    <dbReference type="NCBI Taxonomy" id="45954"/>
    <lineage>
        <taxon>Eukaryota</taxon>
        <taxon>Metazoa</taxon>
        <taxon>Spiralia</taxon>
        <taxon>Lophotrochozoa</taxon>
        <taxon>Mollusca</taxon>
        <taxon>Bivalvia</taxon>
        <taxon>Autobranchia</taxon>
        <taxon>Heteroconchia</taxon>
        <taxon>Euheterodonta</taxon>
        <taxon>Imparidentia</taxon>
        <taxon>Neoheterodontei</taxon>
        <taxon>Myida</taxon>
        <taxon>Dreissenoidea</taxon>
        <taxon>Dreissenidae</taxon>
        <taxon>Dreissena</taxon>
    </lineage>
</organism>
<protein>
    <submittedName>
        <fullName evidence="3">Uncharacterized protein</fullName>
    </submittedName>
</protein>
<keyword evidence="2" id="KW-1133">Transmembrane helix</keyword>
<evidence type="ECO:0000313" key="3">
    <source>
        <dbReference type="EMBL" id="KAH3841425.1"/>
    </source>
</evidence>
<dbReference type="AlphaFoldDB" id="A0A9D4QT96"/>
<gene>
    <name evidence="3" type="ORF">DPMN_114888</name>
</gene>
<evidence type="ECO:0000256" key="1">
    <source>
        <dbReference type="SAM" id="MobiDB-lite"/>
    </source>
</evidence>
<reference evidence="3" key="1">
    <citation type="journal article" date="2019" name="bioRxiv">
        <title>The Genome of the Zebra Mussel, Dreissena polymorpha: A Resource for Invasive Species Research.</title>
        <authorList>
            <person name="McCartney M.A."/>
            <person name="Auch B."/>
            <person name="Kono T."/>
            <person name="Mallez S."/>
            <person name="Zhang Y."/>
            <person name="Obille A."/>
            <person name="Becker A."/>
            <person name="Abrahante J.E."/>
            <person name="Garbe J."/>
            <person name="Badalamenti J.P."/>
            <person name="Herman A."/>
            <person name="Mangelson H."/>
            <person name="Liachko I."/>
            <person name="Sullivan S."/>
            <person name="Sone E.D."/>
            <person name="Koren S."/>
            <person name="Silverstein K.A.T."/>
            <person name="Beckman K.B."/>
            <person name="Gohl D.M."/>
        </authorList>
    </citation>
    <scope>NUCLEOTIDE SEQUENCE</scope>
    <source>
        <strain evidence="3">Duluth1</strain>
        <tissue evidence="3">Whole animal</tissue>
    </source>
</reference>
<keyword evidence="4" id="KW-1185">Reference proteome</keyword>
<feature type="region of interest" description="Disordered" evidence="1">
    <location>
        <begin position="127"/>
        <end position="152"/>
    </location>
</feature>
<evidence type="ECO:0000256" key="2">
    <source>
        <dbReference type="SAM" id="Phobius"/>
    </source>
</evidence>
<feature type="transmembrane region" description="Helical" evidence="2">
    <location>
        <begin position="6"/>
        <end position="32"/>
    </location>
</feature>
<dbReference type="EMBL" id="JAIWYP010000004">
    <property type="protein sequence ID" value="KAH3841425.1"/>
    <property type="molecule type" value="Genomic_DNA"/>
</dbReference>
<proteinExistence type="predicted"/>
<keyword evidence="2" id="KW-0812">Transmembrane</keyword>
<name>A0A9D4QT96_DREPO</name>